<evidence type="ECO:0000256" key="1">
    <source>
        <dbReference type="ARBA" id="ARBA00004138"/>
    </source>
</evidence>
<evidence type="ECO:0000256" key="4">
    <source>
        <dbReference type="ARBA" id="ARBA00023212"/>
    </source>
</evidence>
<feature type="region of interest" description="Disordered" evidence="6">
    <location>
        <begin position="50"/>
        <end position="139"/>
    </location>
</feature>
<dbReference type="Pfam" id="PF13864">
    <property type="entry name" value="Enkurin"/>
    <property type="match status" value="1"/>
</dbReference>
<sequence>MANHAHHTYSQVGDILVPSKGIRDDMVRQGLQPRDHSKDNKERLAKIAAEREQKAKKAAEEKERKKLHQPGAIPSYMKQRTRTIEMEKSTNTANIKSPGVTGGITGRGARPLSSSVKKPAPKDAVQRKLQPHHEAGSVPVYLKRRVKAAEEARQKAAEEEAARQDCPEGMVLVPEAQRLELLEIMTKQKEELEKELGRLPMNCDTESLRRRKGEIEKKLTGLDRDISQMSRTKVYIKV</sequence>
<dbReference type="InterPro" id="IPR052102">
    <property type="entry name" value="Enkurin_domain-protein"/>
</dbReference>
<evidence type="ECO:0000256" key="3">
    <source>
        <dbReference type="ARBA" id="ARBA00022490"/>
    </source>
</evidence>
<evidence type="ECO:0000256" key="2">
    <source>
        <dbReference type="ARBA" id="ARBA00004245"/>
    </source>
</evidence>
<evidence type="ECO:0000256" key="6">
    <source>
        <dbReference type="SAM" id="MobiDB-lite"/>
    </source>
</evidence>
<comment type="subcellular location">
    <subcellularLocation>
        <location evidence="1">Cell projection</location>
        <location evidence="1">Cilium</location>
    </subcellularLocation>
    <subcellularLocation>
        <location evidence="2">Cytoplasm</location>
        <location evidence="2">Cytoskeleton</location>
    </subcellularLocation>
</comment>
<gene>
    <name evidence="8" type="ORF">J8273_1605</name>
</gene>
<dbReference type="GO" id="GO:0005929">
    <property type="term" value="C:cilium"/>
    <property type="evidence" value="ECO:0007669"/>
    <property type="project" value="UniProtKB-SubCell"/>
</dbReference>
<organism evidence="8 9">
    <name type="scientific">Carpediemonas membranifera</name>
    <dbReference type="NCBI Taxonomy" id="201153"/>
    <lineage>
        <taxon>Eukaryota</taxon>
        <taxon>Metamonada</taxon>
        <taxon>Carpediemonas-like organisms</taxon>
        <taxon>Carpediemonas</taxon>
    </lineage>
</organism>
<evidence type="ECO:0000313" key="9">
    <source>
        <dbReference type="Proteomes" id="UP000717585"/>
    </source>
</evidence>
<name>A0A8J6E487_9EUKA</name>
<dbReference type="PANTHER" id="PTHR21490:SF2">
    <property type="entry name" value="ENKURIN DOMAIN-CONTAINING PROTEIN 1"/>
    <property type="match status" value="1"/>
</dbReference>
<dbReference type="PANTHER" id="PTHR21490">
    <property type="entry name" value="ENKURIN-RELATED"/>
    <property type="match status" value="1"/>
</dbReference>
<accession>A0A8J6E487</accession>
<keyword evidence="3" id="KW-0963">Cytoplasm</keyword>
<dbReference type="OrthoDB" id="1930246at2759"/>
<dbReference type="InterPro" id="IPR027012">
    <property type="entry name" value="Enkurin_dom"/>
</dbReference>
<keyword evidence="4" id="KW-0206">Cytoskeleton</keyword>
<protein>
    <submittedName>
        <fullName evidence="8">Calmodulin-binding</fullName>
    </submittedName>
</protein>
<dbReference type="AlphaFoldDB" id="A0A8J6E487"/>
<feature type="compositionally biased region" description="Basic and acidic residues" evidence="6">
    <location>
        <begin position="50"/>
        <end position="64"/>
    </location>
</feature>
<feature type="domain" description="Enkurin" evidence="7">
    <location>
        <begin position="145"/>
        <end position="237"/>
    </location>
</feature>
<keyword evidence="9" id="KW-1185">Reference proteome</keyword>
<dbReference type="GO" id="GO:0005881">
    <property type="term" value="C:cytoplasmic microtubule"/>
    <property type="evidence" value="ECO:0007669"/>
    <property type="project" value="TreeGrafter"/>
</dbReference>
<comment type="caution">
    <text evidence="8">The sequence shown here is derived from an EMBL/GenBank/DDBJ whole genome shotgun (WGS) entry which is preliminary data.</text>
</comment>
<evidence type="ECO:0000313" key="8">
    <source>
        <dbReference type="EMBL" id="KAG9396596.1"/>
    </source>
</evidence>
<feature type="compositionally biased region" description="Basic and acidic residues" evidence="6">
    <location>
        <begin position="120"/>
        <end position="135"/>
    </location>
</feature>
<dbReference type="EMBL" id="JAHDYR010000005">
    <property type="protein sequence ID" value="KAG9396596.1"/>
    <property type="molecule type" value="Genomic_DNA"/>
</dbReference>
<evidence type="ECO:0000259" key="7">
    <source>
        <dbReference type="PROSITE" id="PS51665"/>
    </source>
</evidence>
<dbReference type="Proteomes" id="UP000717585">
    <property type="component" value="Unassembled WGS sequence"/>
</dbReference>
<dbReference type="PROSITE" id="PS51665">
    <property type="entry name" value="ENKURIN"/>
    <property type="match status" value="1"/>
</dbReference>
<keyword evidence="5" id="KW-0966">Cell projection</keyword>
<evidence type="ECO:0000256" key="5">
    <source>
        <dbReference type="ARBA" id="ARBA00023273"/>
    </source>
</evidence>
<reference evidence="8" key="1">
    <citation type="submission" date="2021-05" db="EMBL/GenBank/DDBJ databases">
        <title>A free-living protist that lacks canonical eukaryotic 1 DNA replication and segregation systems.</title>
        <authorList>
            <person name="Salas-Leiva D.E."/>
            <person name="Tromer E.C."/>
            <person name="Curtis B.A."/>
            <person name="Jerlstrom-Hultqvist J."/>
            <person name="Kolisko M."/>
            <person name="Yi Z."/>
            <person name="Salas-Leiva J.S."/>
            <person name="Gallot-Lavallee L."/>
            <person name="Kops G.J.P.L."/>
            <person name="Archibald J.M."/>
            <person name="Simpson A.G.B."/>
            <person name="Roger A.J."/>
        </authorList>
    </citation>
    <scope>NUCLEOTIDE SEQUENCE</scope>
    <source>
        <strain evidence="8">BICM</strain>
    </source>
</reference>
<proteinExistence type="predicted"/>